<dbReference type="SUPFAM" id="SSF55785">
    <property type="entry name" value="PYP-like sensor domain (PAS domain)"/>
    <property type="match status" value="1"/>
</dbReference>
<keyword evidence="3" id="KW-0285">Flavoprotein</keyword>
<evidence type="ECO:0000313" key="8">
    <source>
        <dbReference type="EMBL" id="AML77885.1"/>
    </source>
</evidence>
<feature type="domain" description="PAS" evidence="7">
    <location>
        <begin position="508"/>
        <end position="612"/>
    </location>
</feature>
<keyword evidence="1" id="KW-0600">Photoreceptor protein</keyword>
<dbReference type="PANTHER" id="PTHR47429:SF2">
    <property type="entry name" value="PROTEIN TWIN LOV 1"/>
    <property type="match status" value="1"/>
</dbReference>
<evidence type="ECO:0000256" key="5">
    <source>
        <dbReference type="ARBA" id="ARBA00022991"/>
    </source>
</evidence>
<feature type="compositionally biased region" description="Basic and acidic residues" evidence="6">
    <location>
        <begin position="403"/>
        <end position="419"/>
    </location>
</feature>
<dbReference type="CDD" id="cd00130">
    <property type="entry name" value="PAS"/>
    <property type="match status" value="1"/>
</dbReference>
<organism evidence="8">
    <name type="scientific">Nephroselmis olivacea</name>
    <name type="common">Green alga</name>
    <dbReference type="NCBI Taxonomy" id="31312"/>
    <lineage>
        <taxon>Eukaryota</taxon>
        <taxon>Viridiplantae</taxon>
        <taxon>Chlorophyta</taxon>
        <taxon>Nephroselmidophyceae</taxon>
        <taxon>Nephroselmidales</taxon>
        <taxon>Nephroselmidaceae</taxon>
        <taxon>Nephroselmis</taxon>
    </lineage>
</organism>
<keyword evidence="5" id="KW-0157">Chromophore</keyword>
<dbReference type="PANTHER" id="PTHR47429">
    <property type="entry name" value="PROTEIN TWIN LOV 1"/>
    <property type="match status" value="1"/>
</dbReference>
<keyword evidence="1" id="KW-0675">Receptor</keyword>
<dbReference type="InterPro" id="IPR029055">
    <property type="entry name" value="Ntn_hydrolases_N"/>
</dbReference>
<feature type="compositionally biased region" description="Polar residues" evidence="6">
    <location>
        <begin position="355"/>
        <end position="370"/>
    </location>
</feature>
<dbReference type="GO" id="GO:0005634">
    <property type="term" value="C:nucleus"/>
    <property type="evidence" value="ECO:0007669"/>
    <property type="project" value="TreeGrafter"/>
</dbReference>
<proteinExistence type="evidence at transcript level"/>
<accession>A0A126WZD4</accession>
<evidence type="ECO:0000256" key="6">
    <source>
        <dbReference type="SAM" id="MobiDB-lite"/>
    </source>
</evidence>
<dbReference type="EMBL" id="KU700026">
    <property type="protein sequence ID" value="AML77885.1"/>
    <property type="molecule type" value="mRNA"/>
</dbReference>
<keyword evidence="2" id="KW-0716">Sensory transduction</keyword>
<evidence type="ECO:0000256" key="3">
    <source>
        <dbReference type="ARBA" id="ARBA00022630"/>
    </source>
</evidence>
<reference evidence="8" key="1">
    <citation type="journal article" date="2016" name="Proc. Natl. Acad. Sci. U.S.A.">
        <title>Functional and topological diversity of LOV domain photoreceptors.</title>
        <authorList>
            <person name="Glantz S.T."/>
            <person name="Carpenter E.J."/>
            <person name="Melkonian M."/>
            <person name="Gardner K.H."/>
            <person name="Boyden E.S."/>
            <person name="Wong G.K."/>
            <person name="Chow B.Y."/>
        </authorList>
    </citation>
    <scope>NUCLEOTIDE SEQUENCE</scope>
    <source>
        <strain evidence="8">MMKU_2050610</strain>
    </source>
</reference>
<dbReference type="Gene3D" id="3.60.20.10">
    <property type="entry name" value="Glutamine Phosphoribosylpyrophosphate, subunit 1, domain 1"/>
    <property type="match status" value="1"/>
</dbReference>
<protein>
    <submittedName>
        <fullName evidence="8">Putative LOV domain-containing protein</fullName>
    </submittedName>
</protein>
<dbReference type="GO" id="GO:0009881">
    <property type="term" value="F:photoreceptor activity"/>
    <property type="evidence" value="ECO:0007669"/>
    <property type="project" value="UniProtKB-KW"/>
</dbReference>
<evidence type="ECO:0000259" key="7">
    <source>
        <dbReference type="Pfam" id="PF13426"/>
    </source>
</evidence>
<evidence type="ECO:0000256" key="2">
    <source>
        <dbReference type="ARBA" id="ARBA00022606"/>
    </source>
</evidence>
<dbReference type="AlphaFoldDB" id="A0A126WZD4"/>
<evidence type="ECO:0000256" key="4">
    <source>
        <dbReference type="ARBA" id="ARBA00022643"/>
    </source>
</evidence>
<dbReference type="InterPro" id="IPR035965">
    <property type="entry name" value="PAS-like_dom_sf"/>
</dbReference>
<keyword evidence="4" id="KW-0288">FMN</keyword>
<feature type="region of interest" description="Disordered" evidence="6">
    <location>
        <begin position="278"/>
        <end position="434"/>
    </location>
</feature>
<dbReference type="Pfam" id="PF13426">
    <property type="entry name" value="PAS_9"/>
    <property type="match status" value="1"/>
</dbReference>
<sequence>MGQEKFVCLCPQKALEFGDDGELHAKDPNTQLREILDAIPYDNKETFIMQGGGMCIDRSLKGEHVAVAVEGPIITLFIGYLNNTPYLVQKYAHDEYEAFMSSMPADFESKNGSNPADKEWVVKKADKEAHIICKMYSQLGPALLPKLKGNYTVVCFDSKMIRVLAARSINGSDVHLWKGRGSNGEMVVASLQDLPFMKLSEDMIEIPAGHFVFGRRMAPTLFARTEEDLKKKGTEAAEAAKRALEGVSWVLHGPHVNHTGSEGPTMLSAAAMPFYPPALRKGATPGKASSNAGSRRTSRDFDDHRTTRRTSGDFGGGERPARRSMDMQPDRSGRRSCDVERSGRRSSDFGGGNERASQGRRSLDITSSGSARPHGVPAGNPEGASHRADQSNWWRKGPVKTGDTAEARGPSDPHWEERSTSPTGPLPVHPEEDERDLLDPDMQHKAAAVLLESLTAQPQQQGDPDLHEDRQGGDGQIPEALLEVLGGKFAKDPATVRMMRELLRHGPCGLVVTDATKEEMPIIFCNAVFEADTGYKAKEILGQNCRFLQSPPGAKMGKNPTTHAMRQAILTGSECHFRVLNYKKDSTPMWNDLAIAPLRDSKGIIRYHVGIQNFTPADPKELENLRRTASMSELDLTQLKQGVGILYTQPSM</sequence>
<evidence type="ECO:0000256" key="1">
    <source>
        <dbReference type="ARBA" id="ARBA00022543"/>
    </source>
</evidence>
<dbReference type="Gene3D" id="3.30.450.20">
    <property type="entry name" value="PAS domain"/>
    <property type="match status" value="1"/>
</dbReference>
<feature type="compositionally biased region" description="Basic and acidic residues" evidence="6">
    <location>
        <begin position="319"/>
        <end position="347"/>
    </location>
</feature>
<name>A0A126WZD4_NEPOL</name>
<dbReference type="InterPro" id="IPR000014">
    <property type="entry name" value="PAS"/>
</dbReference>